<keyword evidence="8" id="KW-0560">Oxidoreductase</keyword>
<dbReference type="RefSeq" id="WP_068707623.1">
    <property type="nucleotide sequence ID" value="NZ_LRIE01000059.1"/>
</dbReference>
<feature type="transmembrane region" description="Helical" evidence="5">
    <location>
        <begin position="282"/>
        <end position="302"/>
    </location>
</feature>
<gene>
    <name evidence="5 8" type="primary">nuoN</name>
    <name evidence="8" type="ORF">OJAG_11670</name>
</gene>
<keyword evidence="5" id="KW-1278">Translocase</keyword>
<dbReference type="PATRIC" id="fig|43678.3.peg.1218"/>
<accession>A0A161YIR9</accession>
<evidence type="ECO:0000259" key="7">
    <source>
        <dbReference type="Pfam" id="PF00361"/>
    </source>
</evidence>
<comment type="subcellular location">
    <subcellularLocation>
        <location evidence="5">Cell membrane</location>
        <topology evidence="5">Multi-pass membrane protein</topology>
    </subcellularLocation>
    <subcellularLocation>
        <location evidence="1">Endomembrane system</location>
        <topology evidence="1">Multi-pass membrane protein</topology>
    </subcellularLocation>
    <subcellularLocation>
        <location evidence="6">Membrane</location>
        <topology evidence="6">Multi-pass membrane protein</topology>
    </subcellularLocation>
</comment>
<proteinExistence type="inferred from homology"/>
<keyword evidence="2 5" id="KW-0812">Transmembrane</keyword>
<evidence type="ECO:0000256" key="3">
    <source>
        <dbReference type="ARBA" id="ARBA00022989"/>
    </source>
</evidence>
<feature type="transmembrane region" description="Helical" evidence="5">
    <location>
        <begin position="239"/>
        <end position="261"/>
    </location>
</feature>
<comment type="subunit">
    <text evidence="5">NDH-1 is composed of 14 different subunits. Subunits NuoA, H, J, K, L, M, N constitute the membrane sector of the complex.</text>
</comment>
<evidence type="ECO:0000256" key="4">
    <source>
        <dbReference type="ARBA" id="ARBA00023136"/>
    </source>
</evidence>
<dbReference type="GO" id="GO:0008137">
    <property type="term" value="F:NADH dehydrogenase (ubiquinone) activity"/>
    <property type="evidence" value="ECO:0007669"/>
    <property type="project" value="InterPro"/>
</dbReference>
<dbReference type="GO" id="GO:0005886">
    <property type="term" value="C:plasma membrane"/>
    <property type="evidence" value="ECO:0007669"/>
    <property type="project" value="UniProtKB-SubCell"/>
</dbReference>
<evidence type="ECO:0000313" key="8">
    <source>
        <dbReference type="EMBL" id="KZM36148.1"/>
    </source>
</evidence>
<dbReference type="EC" id="7.1.1.-" evidence="5"/>
<feature type="transmembrane region" description="Helical" evidence="5">
    <location>
        <begin position="373"/>
        <end position="393"/>
    </location>
</feature>
<evidence type="ECO:0000256" key="2">
    <source>
        <dbReference type="ARBA" id="ARBA00022692"/>
    </source>
</evidence>
<feature type="transmembrane region" description="Helical" evidence="5">
    <location>
        <begin position="342"/>
        <end position="361"/>
    </location>
</feature>
<feature type="transmembrane region" description="Helical" evidence="5">
    <location>
        <begin position="165"/>
        <end position="183"/>
    </location>
</feature>
<comment type="catalytic activity">
    <reaction evidence="5">
        <text>a quinone + NADH + 5 H(+)(in) = a quinol + NAD(+) + 4 H(+)(out)</text>
        <dbReference type="Rhea" id="RHEA:57888"/>
        <dbReference type="ChEBI" id="CHEBI:15378"/>
        <dbReference type="ChEBI" id="CHEBI:24646"/>
        <dbReference type="ChEBI" id="CHEBI:57540"/>
        <dbReference type="ChEBI" id="CHEBI:57945"/>
        <dbReference type="ChEBI" id="CHEBI:132124"/>
    </reaction>
</comment>
<dbReference type="PANTHER" id="PTHR22773">
    <property type="entry name" value="NADH DEHYDROGENASE"/>
    <property type="match status" value="1"/>
</dbReference>
<dbReference type="STRING" id="43678.OJAG_11670"/>
<feature type="transmembrane region" description="Helical" evidence="5">
    <location>
        <begin position="562"/>
        <end position="580"/>
    </location>
</feature>
<dbReference type="OrthoDB" id="9811718at2"/>
<evidence type="ECO:0000256" key="6">
    <source>
        <dbReference type="RuleBase" id="RU000320"/>
    </source>
</evidence>
<dbReference type="AlphaFoldDB" id="A0A161YIR9"/>
<protein>
    <recommendedName>
        <fullName evidence="5">NADH-quinone oxidoreductase subunit N</fullName>
        <ecNumber evidence="5">7.1.1.-</ecNumber>
    </recommendedName>
    <alternativeName>
        <fullName evidence="5">NADH dehydrogenase I subunit N</fullName>
    </alternativeName>
    <alternativeName>
        <fullName evidence="5">NDH-1 subunit N</fullName>
    </alternativeName>
</protein>
<organism evidence="8 9">
    <name type="scientific">Oerskovia enterophila</name>
    <dbReference type="NCBI Taxonomy" id="43678"/>
    <lineage>
        <taxon>Bacteria</taxon>
        <taxon>Bacillati</taxon>
        <taxon>Actinomycetota</taxon>
        <taxon>Actinomycetes</taxon>
        <taxon>Micrococcales</taxon>
        <taxon>Cellulomonadaceae</taxon>
        <taxon>Oerskovia</taxon>
    </lineage>
</organism>
<evidence type="ECO:0000256" key="1">
    <source>
        <dbReference type="ARBA" id="ARBA00004127"/>
    </source>
</evidence>
<evidence type="ECO:0000256" key="5">
    <source>
        <dbReference type="HAMAP-Rule" id="MF_00445"/>
    </source>
</evidence>
<feature type="transmembrane region" description="Helical" evidence="5">
    <location>
        <begin position="455"/>
        <end position="477"/>
    </location>
</feature>
<sequence length="596" mass="61015">MSTAAAFVAPTIDWAYLVPVIVVLGAGVLGVLVEAFVPDRHRRAVQVVLALGALVGALATIVLLWDDVQELNGIQVLGGSLVIDPFGLALQGIVVVLALLATLVIADRTSTGQDAFAPTAAAVPGSAYEDLARRRGLEQTEVFPLVLFAVGGMMIFPATGDLLTMFVALEVLSLPLYVLTALARRRRLLSQEASFKYFLLGAFASAIFIFGVALVYGFAGSVRLAEVRAALLNGGGLDGMTGLVLLGLVMVLAGLLFKIGAAPFHSWTPDVYQGAPTPITGFMAACTKAAAFGALVRVLYLIGSALPQDLQEKLVVALWVVAILTMVVGSVIGVIQTDMKRLLAYSSIAHAGFLLVALVGFGELSGFGVRAVVFYLLAYGLATVGAFAVVTLVRERSPQPQAAVESPVLAAVGAGGTAGSAAGGAGDLPAPDGGAILGEATHLTEWAGLGKRSPWLAGAFALFLLSMAGIPLTAGFIAKFTAFGAAVAVGAWPLALIGVLASAVSVFFYVRIIVLMFFTPSPSSVAGGVEQESPENAGGGPAATSAVAALATRVTVVRSEGFTTVAIVICVTGVVLLGVLPSSVLDLALEAAKFRP</sequence>
<dbReference type="GO" id="GO:0012505">
    <property type="term" value="C:endomembrane system"/>
    <property type="evidence" value="ECO:0007669"/>
    <property type="project" value="UniProtKB-SubCell"/>
</dbReference>
<dbReference type="GO" id="GO:0050136">
    <property type="term" value="F:NADH dehydrogenase (quinone) (non-electrogenic) activity"/>
    <property type="evidence" value="ECO:0007669"/>
    <property type="project" value="UniProtKB-UniRule"/>
</dbReference>
<dbReference type="HAMAP" id="MF_00445">
    <property type="entry name" value="NDH1_NuoN_1"/>
    <property type="match status" value="1"/>
</dbReference>
<keyword evidence="4 5" id="KW-0472">Membrane</keyword>
<keyword evidence="5" id="KW-1003">Cell membrane</keyword>
<name>A0A161YIR9_9CELL</name>
<dbReference type="GO" id="GO:0048038">
    <property type="term" value="F:quinone binding"/>
    <property type="evidence" value="ECO:0007669"/>
    <property type="project" value="UniProtKB-KW"/>
</dbReference>
<feature type="transmembrane region" description="Helical" evidence="5">
    <location>
        <begin position="85"/>
        <end position="106"/>
    </location>
</feature>
<comment type="caution">
    <text evidence="8">The sequence shown here is derived from an EMBL/GenBank/DDBJ whole genome shotgun (WGS) entry which is preliminary data.</text>
</comment>
<feature type="transmembrane region" description="Helical" evidence="5">
    <location>
        <begin position="314"/>
        <end position="335"/>
    </location>
</feature>
<reference evidence="8 9" key="1">
    <citation type="submission" date="2016-01" db="EMBL/GenBank/DDBJ databases">
        <title>Genome sequence of Oerskovia enterophila VJag, an agar and cellulose degrading bacterium.</title>
        <authorList>
            <person name="Poehlein A."/>
            <person name="Jag V."/>
            <person name="Bengelsdorf F."/>
            <person name="Duerre P."/>
            <person name="Daniel R."/>
        </authorList>
    </citation>
    <scope>NUCLEOTIDE SEQUENCE [LARGE SCALE GENOMIC DNA]</scope>
    <source>
        <strain evidence="8 9">VJag</strain>
    </source>
</reference>
<dbReference type="Pfam" id="PF00361">
    <property type="entry name" value="Proton_antipo_M"/>
    <property type="match status" value="2"/>
</dbReference>
<keyword evidence="5" id="KW-0874">Quinone</keyword>
<dbReference type="InterPro" id="IPR010096">
    <property type="entry name" value="NADH-Q_OxRdtase_suN/2"/>
</dbReference>
<feature type="transmembrane region" description="Helical" evidence="5">
    <location>
        <begin position="483"/>
        <end position="510"/>
    </location>
</feature>
<dbReference type="GO" id="GO:0042773">
    <property type="term" value="P:ATP synthesis coupled electron transport"/>
    <property type="evidence" value="ECO:0007669"/>
    <property type="project" value="InterPro"/>
</dbReference>
<dbReference type="Proteomes" id="UP000076447">
    <property type="component" value="Unassembled WGS sequence"/>
</dbReference>
<keyword evidence="3 5" id="KW-1133">Transmembrane helix</keyword>
<dbReference type="NCBIfam" id="NF004441">
    <property type="entry name" value="PRK05777.1-4"/>
    <property type="match status" value="1"/>
</dbReference>
<feature type="transmembrane region" description="Helical" evidence="5">
    <location>
        <begin position="14"/>
        <end position="37"/>
    </location>
</feature>
<feature type="transmembrane region" description="Helical" evidence="5">
    <location>
        <begin position="195"/>
        <end position="219"/>
    </location>
</feature>
<comment type="function">
    <text evidence="5">NDH-1 shuttles electrons from NADH, via FMN and iron-sulfur (Fe-S) centers, to quinones in the respiratory chain. The immediate electron acceptor for the enzyme in this species is believed to be a menaquinone. Couples the redox reaction to proton translocation (for every two electrons transferred, four hydrogen ions are translocated across the cytoplasmic membrane), and thus conserves the redox energy in a proton gradient.</text>
</comment>
<dbReference type="EMBL" id="LRIE01000059">
    <property type="protein sequence ID" value="KZM36148.1"/>
    <property type="molecule type" value="Genomic_DNA"/>
</dbReference>
<dbReference type="InterPro" id="IPR001750">
    <property type="entry name" value="ND/Mrp_TM"/>
</dbReference>
<evidence type="ECO:0000313" key="9">
    <source>
        <dbReference type="Proteomes" id="UP000076447"/>
    </source>
</evidence>
<keyword evidence="5" id="KW-0813">Transport</keyword>
<feature type="domain" description="NADH:quinone oxidoreductase/Mrp antiporter transmembrane" evidence="7">
    <location>
        <begin position="441"/>
        <end position="504"/>
    </location>
</feature>
<feature type="transmembrane region" description="Helical" evidence="5">
    <location>
        <begin position="142"/>
        <end position="159"/>
    </location>
</feature>
<feature type="domain" description="NADH:quinone oxidoreductase/Mrp antiporter transmembrane" evidence="7">
    <location>
        <begin position="160"/>
        <end position="395"/>
    </location>
</feature>
<comment type="similarity">
    <text evidence="5">Belongs to the complex I subunit 2 family.</text>
</comment>
<keyword evidence="5" id="KW-0520">NAD</keyword>
<feature type="transmembrane region" description="Helical" evidence="5">
    <location>
        <begin position="44"/>
        <end position="65"/>
    </location>
</feature>